<dbReference type="Proteomes" id="UP001491310">
    <property type="component" value="Unassembled WGS sequence"/>
</dbReference>
<keyword evidence="7 9" id="KW-0472">Membrane</keyword>
<feature type="compositionally biased region" description="Basic and acidic residues" evidence="8">
    <location>
        <begin position="321"/>
        <end position="340"/>
    </location>
</feature>
<feature type="signal peptide" evidence="10">
    <location>
        <begin position="1"/>
        <end position="24"/>
    </location>
</feature>
<dbReference type="InterPro" id="IPR003439">
    <property type="entry name" value="ABC_transporter-like_ATP-bd"/>
</dbReference>
<dbReference type="SUPFAM" id="SSF52540">
    <property type="entry name" value="P-loop containing nucleoside triphosphate hydrolases"/>
    <property type="match status" value="1"/>
</dbReference>
<evidence type="ECO:0000256" key="9">
    <source>
        <dbReference type="SAM" id="Phobius"/>
    </source>
</evidence>
<keyword evidence="3 9" id="KW-0812">Transmembrane</keyword>
<feature type="transmembrane region" description="Helical" evidence="9">
    <location>
        <begin position="926"/>
        <end position="945"/>
    </location>
</feature>
<keyword evidence="4" id="KW-0547">Nucleotide-binding</keyword>
<evidence type="ECO:0000256" key="3">
    <source>
        <dbReference type="ARBA" id="ARBA00022692"/>
    </source>
</evidence>
<evidence type="ECO:0000256" key="8">
    <source>
        <dbReference type="SAM" id="MobiDB-lite"/>
    </source>
</evidence>
<evidence type="ECO:0000256" key="2">
    <source>
        <dbReference type="ARBA" id="ARBA00022448"/>
    </source>
</evidence>
<keyword evidence="5" id="KW-0067">ATP-binding</keyword>
<proteinExistence type="predicted"/>
<comment type="subcellular location">
    <subcellularLocation>
        <location evidence="1">Membrane</location>
        <topology evidence="1">Multi-pass membrane protein</topology>
    </subcellularLocation>
</comment>
<dbReference type="InterPro" id="IPR017871">
    <property type="entry name" value="ABC_transporter-like_CS"/>
</dbReference>
<feature type="region of interest" description="Disordered" evidence="8">
    <location>
        <begin position="317"/>
        <end position="371"/>
    </location>
</feature>
<protein>
    <recommendedName>
        <fullName evidence="11">ABC transporter domain-containing protein</fullName>
    </recommendedName>
</protein>
<organism evidence="12 13">
    <name type="scientific">Coccomyxa subellipsoidea</name>
    <dbReference type="NCBI Taxonomy" id="248742"/>
    <lineage>
        <taxon>Eukaryota</taxon>
        <taxon>Viridiplantae</taxon>
        <taxon>Chlorophyta</taxon>
        <taxon>core chlorophytes</taxon>
        <taxon>Trebouxiophyceae</taxon>
        <taxon>Trebouxiophyceae incertae sedis</taxon>
        <taxon>Coccomyxaceae</taxon>
        <taxon>Coccomyxa</taxon>
    </lineage>
</organism>
<evidence type="ECO:0000256" key="7">
    <source>
        <dbReference type="ARBA" id="ARBA00023136"/>
    </source>
</evidence>
<evidence type="ECO:0000256" key="1">
    <source>
        <dbReference type="ARBA" id="ARBA00004141"/>
    </source>
</evidence>
<feature type="domain" description="ABC transporter" evidence="11">
    <location>
        <begin position="431"/>
        <end position="611"/>
    </location>
</feature>
<dbReference type="InterPro" id="IPR027417">
    <property type="entry name" value="P-loop_NTPase"/>
</dbReference>
<keyword evidence="6 9" id="KW-1133">Transmembrane helix</keyword>
<dbReference type="PROSITE" id="PS00211">
    <property type="entry name" value="ABC_TRANSPORTER_1"/>
    <property type="match status" value="1"/>
</dbReference>
<accession>A0ABR2YUU7</accession>
<gene>
    <name evidence="12" type="ORF">WJX75_001254</name>
</gene>
<dbReference type="PROSITE" id="PS50893">
    <property type="entry name" value="ABC_TRANSPORTER_2"/>
    <property type="match status" value="1"/>
</dbReference>
<dbReference type="Pfam" id="PF00005">
    <property type="entry name" value="ABC_tran"/>
    <property type="match status" value="2"/>
</dbReference>
<evidence type="ECO:0000313" key="13">
    <source>
        <dbReference type="Proteomes" id="UP001491310"/>
    </source>
</evidence>
<dbReference type="EMBL" id="JALJOT010000004">
    <property type="protein sequence ID" value="KAK9915590.1"/>
    <property type="molecule type" value="Genomic_DNA"/>
</dbReference>
<evidence type="ECO:0000259" key="11">
    <source>
        <dbReference type="PROSITE" id="PS50893"/>
    </source>
</evidence>
<keyword evidence="2" id="KW-0813">Transport</keyword>
<dbReference type="InterPro" id="IPR050352">
    <property type="entry name" value="ABCG_transporters"/>
</dbReference>
<feature type="transmembrane region" description="Helical" evidence="9">
    <location>
        <begin position="865"/>
        <end position="891"/>
    </location>
</feature>
<keyword evidence="13" id="KW-1185">Reference proteome</keyword>
<dbReference type="InterPro" id="IPR003593">
    <property type="entry name" value="AAA+_ATPase"/>
</dbReference>
<dbReference type="PANTHER" id="PTHR48041:SF91">
    <property type="entry name" value="ABC TRANSPORTER G FAMILY MEMBER 28"/>
    <property type="match status" value="1"/>
</dbReference>
<evidence type="ECO:0000256" key="5">
    <source>
        <dbReference type="ARBA" id="ARBA00022840"/>
    </source>
</evidence>
<feature type="transmembrane region" description="Helical" evidence="9">
    <location>
        <begin position="1002"/>
        <end position="1023"/>
    </location>
</feature>
<dbReference type="PANTHER" id="PTHR48041">
    <property type="entry name" value="ABC TRANSPORTER G FAMILY MEMBER 28"/>
    <property type="match status" value="1"/>
</dbReference>
<sequence>MVVSLWAFNRWAAVLVLLFTCVSSEPDVTYRHSKSLLAALLGSTGDRIRADWLQLFHTVWVEKREEVSWCLGSTERGAYEVLQRSLPFPLPRDLPSQDEFCSDELQIGPHLCGAEHIIEYYKHILRTDNMEKLPDSRTCSSAMEACGAGFFDKANPAASTFNMSAPAAAACCEGYFCPPMLSCMMPCPLGAYCPRSHAEDPPPDWISPATWGTPRQNRVDQLVCWRRQHLVPRLALLPHSHIQEGVSKGILLQEGLFTAEALPSAGQGMVWHNRRSRAQSAELLEEYQLTPLDEQEDVNMSLELPSLMLSPRSTTEILTRSGEDKEQDSTHKADPTERDALLTPLRPTRTDDTSDDENTSIHRSPSRPFQSLWADAHSPSGMQTPVDIEGGARHASEDRSSVVSAFSGALNLFSRPVDAIRKKKKRVDMHIEFDSLGVVLRATGKRVLAGVTGQLRHAKLTAIMGPSGAGKTTLLNTLAGKMGSGKVTGRVLLLSGVRHELVGDTDVRGISGGQRKRVNIGIELVTDPALLFLDEPTSGLHSTSSKLVIATLQQVSRMGVAVAAVVHQPSYEIFAMFDDLLLLCEGGRTAFYGHVSNAQGYFEGLGYSVPMHANPADIFMDIVAGVAARSKQPAAGSAHVQGTMSPPRALFAQYAAEDLASAWDRHVDRIVEEAAASFPLSDDEDPVAAAPEELQRALSDPKHRPVSYYLYLARRALHTHWHALRRAPVRAVKLLRAWALRAPRRQPSRRQDSFPPYMQPRVKAARRATPGFRRQFCWCLGRCVLQRTREPKSVLLSYAIFAVTGLLLGAFSDHGKGTILEYDMYSTYNCIALGLLSTVAALPAFGRSRLMFYREAASGLNRLAFFLAVDFHSLFAMAMRTAAYLIPFYILATPSAALWQMYIVCFGIVYACTGTGYLLSLCLESVAAQLSAAVYALVGGMLARFHDGPGYVGLMYQFNFARWGLEGLQTAEAAQLTGVWLAARCASMEYLSMSIARQPQCLAMLALIGVMFRSLACASLFLINRNRQK</sequence>
<name>A0ABR2YUU7_9CHLO</name>
<evidence type="ECO:0000313" key="12">
    <source>
        <dbReference type="EMBL" id="KAK9915590.1"/>
    </source>
</evidence>
<dbReference type="InterPro" id="IPR043926">
    <property type="entry name" value="ABCG_dom"/>
</dbReference>
<evidence type="ECO:0000256" key="4">
    <source>
        <dbReference type="ARBA" id="ARBA00022741"/>
    </source>
</evidence>
<feature type="transmembrane region" description="Helical" evidence="9">
    <location>
        <begin position="897"/>
        <end position="919"/>
    </location>
</feature>
<comment type="caution">
    <text evidence="12">The sequence shown here is derived from an EMBL/GenBank/DDBJ whole genome shotgun (WGS) entry which is preliminary data.</text>
</comment>
<dbReference type="SMART" id="SM00382">
    <property type="entry name" value="AAA"/>
    <property type="match status" value="1"/>
</dbReference>
<feature type="chain" id="PRO_5045044554" description="ABC transporter domain-containing protein" evidence="10">
    <location>
        <begin position="25"/>
        <end position="1029"/>
    </location>
</feature>
<dbReference type="Gene3D" id="3.40.50.300">
    <property type="entry name" value="P-loop containing nucleotide triphosphate hydrolases"/>
    <property type="match status" value="2"/>
</dbReference>
<evidence type="ECO:0000256" key="6">
    <source>
        <dbReference type="ARBA" id="ARBA00022989"/>
    </source>
</evidence>
<feature type="transmembrane region" description="Helical" evidence="9">
    <location>
        <begin position="824"/>
        <end position="845"/>
    </location>
</feature>
<keyword evidence="10" id="KW-0732">Signal</keyword>
<dbReference type="Pfam" id="PF19055">
    <property type="entry name" value="ABC2_membrane_7"/>
    <property type="match status" value="2"/>
</dbReference>
<reference evidence="12 13" key="1">
    <citation type="journal article" date="2024" name="Nat. Commun.">
        <title>Phylogenomics reveals the evolutionary origins of lichenization in chlorophyte algae.</title>
        <authorList>
            <person name="Puginier C."/>
            <person name="Libourel C."/>
            <person name="Otte J."/>
            <person name="Skaloud P."/>
            <person name="Haon M."/>
            <person name="Grisel S."/>
            <person name="Petersen M."/>
            <person name="Berrin J.G."/>
            <person name="Delaux P.M."/>
            <person name="Dal Grande F."/>
            <person name="Keller J."/>
        </authorList>
    </citation>
    <scope>NUCLEOTIDE SEQUENCE [LARGE SCALE GENOMIC DNA]</scope>
    <source>
        <strain evidence="12 13">SAG 216-7</strain>
    </source>
</reference>
<evidence type="ECO:0000256" key="10">
    <source>
        <dbReference type="SAM" id="SignalP"/>
    </source>
</evidence>